<dbReference type="AlphaFoldDB" id="I7J540"/>
<dbReference type="Proteomes" id="UP000007652">
    <property type="component" value="Unassembled WGS sequence"/>
</dbReference>
<evidence type="ECO:0000313" key="1">
    <source>
        <dbReference type="EMBL" id="CCJ33456.1"/>
    </source>
</evidence>
<accession>I7J540</accession>
<proteinExistence type="predicted"/>
<evidence type="ECO:0000313" key="2">
    <source>
        <dbReference type="Proteomes" id="UP000007652"/>
    </source>
</evidence>
<organism evidence="1 2">
    <name type="scientific">Caloramator australicus RC3</name>
    <dbReference type="NCBI Taxonomy" id="857293"/>
    <lineage>
        <taxon>Bacteria</taxon>
        <taxon>Bacillati</taxon>
        <taxon>Bacillota</taxon>
        <taxon>Clostridia</taxon>
        <taxon>Eubacteriales</taxon>
        <taxon>Clostridiaceae</taxon>
        <taxon>Caloramator</taxon>
    </lineage>
</organism>
<reference evidence="1 2" key="1">
    <citation type="journal article" date="2011" name="J. Bacteriol.">
        <title>Draft genome sequence of Caloramator australicus strain RC3T, a thermoanaerobe from the Great Artesian Basin of Australia.</title>
        <authorList>
            <person name="Ogg C.D."/>
            <person name="Patel B.K.C."/>
        </authorList>
    </citation>
    <scope>NUCLEOTIDE SEQUENCE [LARGE SCALE GENOMIC DNA]</scope>
    <source>
        <strain evidence="1 2">RC3</strain>
    </source>
</reference>
<protein>
    <submittedName>
        <fullName evidence="1">Uncharacterized protein</fullName>
    </submittedName>
</protein>
<sequence>MDESIGYSLFRDRYPLFDSSMVKKGIIFLGGVFYGKVRKTL</sequence>
<gene>
    <name evidence="1" type="ORF">CAAU_1372</name>
</gene>
<keyword evidence="2" id="KW-1185">Reference proteome</keyword>
<name>I7J540_9CLOT</name>
<comment type="caution">
    <text evidence="1">The sequence shown here is derived from an EMBL/GenBank/DDBJ whole genome shotgun (WGS) entry which is preliminary data.</text>
</comment>
<dbReference type="EMBL" id="CAKP01000072">
    <property type="protein sequence ID" value="CCJ33456.1"/>
    <property type="molecule type" value="Genomic_DNA"/>
</dbReference>
<dbReference type="STRING" id="857293.CAAU_1372"/>